<dbReference type="EMBL" id="BNCQ01000018">
    <property type="protein sequence ID" value="GIM05467.1"/>
    <property type="molecule type" value="Genomic_DNA"/>
</dbReference>
<dbReference type="Gene3D" id="3.30.70.1230">
    <property type="entry name" value="Nucleotide cyclase"/>
    <property type="match status" value="1"/>
</dbReference>
<dbReference type="SUPFAM" id="SSF55073">
    <property type="entry name" value="Nucleotide cyclase"/>
    <property type="match status" value="1"/>
</dbReference>
<gene>
    <name evidence="2" type="ORF">Vretimale_9904</name>
</gene>
<dbReference type="InterPro" id="IPR029787">
    <property type="entry name" value="Nucleotide_cyclase"/>
</dbReference>
<evidence type="ECO:0000313" key="2">
    <source>
        <dbReference type="EMBL" id="GIM05467.1"/>
    </source>
</evidence>
<comment type="caution">
    <text evidence="2">The sequence shown here is derived from an EMBL/GenBank/DDBJ whole genome shotgun (WGS) entry which is preliminary data.</text>
</comment>
<dbReference type="AlphaFoldDB" id="A0A8J4GEH3"/>
<feature type="non-terminal residue" evidence="2">
    <location>
        <position position="1"/>
    </location>
</feature>
<feature type="region of interest" description="Disordered" evidence="1">
    <location>
        <begin position="31"/>
        <end position="55"/>
    </location>
</feature>
<feature type="non-terminal residue" evidence="2">
    <location>
        <position position="197"/>
    </location>
</feature>
<evidence type="ECO:0000256" key="1">
    <source>
        <dbReference type="SAM" id="MobiDB-lite"/>
    </source>
</evidence>
<sequence>PNPPTAPRTAAEDSVFDLLWRDLNAAASAPYSGGNALPLPPPASGERPGPSTGWPQAAAATVASALRLLFEQLTHTEAVLSYIMEGGSGVHRENGGGGSGAPELVFRGLRIRIGLHSGPREGEVELSVVDRVPVGRYRGDFLATCKEISEAAVGGMVVLSGATFRAYHQLRTRARQQQQDAVMLLHVGDHIVRSAAQ</sequence>
<protein>
    <submittedName>
        <fullName evidence="2">Uncharacterized protein</fullName>
    </submittedName>
</protein>
<organism evidence="2 3">
    <name type="scientific">Volvox reticuliferus</name>
    <dbReference type="NCBI Taxonomy" id="1737510"/>
    <lineage>
        <taxon>Eukaryota</taxon>
        <taxon>Viridiplantae</taxon>
        <taxon>Chlorophyta</taxon>
        <taxon>core chlorophytes</taxon>
        <taxon>Chlorophyceae</taxon>
        <taxon>CS clade</taxon>
        <taxon>Chlamydomonadales</taxon>
        <taxon>Volvocaceae</taxon>
        <taxon>Volvox</taxon>
    </lineage>
</organism>
<evidence type="ECO:0000313" key="3">
    <source>
        <dbReference type="Proteomes" id="UP000722791"/>
    </source>
</evidence>
<dbReference type="Proteomes" id="UP000722791">
    <property type="component" value="Unassembled WGS sequence"/>
</dbReference>
<accession>A0A8J4GEH3</accession>
<reference evidence="2" key="1">
    <citation type="journal article" date="2021" name="Proc. Natl. Acad. Sci. U.S.A.">
        <title>Three genomes in the algal genus Volvox reveal the fate of a haploid sex-determining region after a transition to homothallism.</title>
        <authorList>
            <person name="Yamamoto K."/>
            <person name="Hamaji T."/>
            <person name="Kawai-Toyooka H."/>
            <person name="Matsuzaki R."/>
            <person name="Takahashi F."/>
            <person name="Nishimura Y."/>
            <person name="Kawachi M."/>
            <person name="Noguchi H."/>
            <person name="Minakuchi Y."/>
            <person name="Umen J.G."/>
            <person name="Toyoda A."/>
            <person name="Nozaki H."/>
        </authorList>
    </citation>
    <scope>NUCLEOTIDE SEQUENCE</scope>
    <source>
        <strain evidence="2">NIES-3785</strain>
    </source>
</reference>
<proteinExistence type="predicted"/>
<name>A0A8J4GEH3_9CHLO</name>